<feature type="compositionally biased region" description="Low complexity" evidence="15">
    <location>
        <begin position="1030"/>
        <end position="1044"/>
    </location>
</feature>
<dbReference type="PANTHER" id="PTHR19211:SF14">
    <property type="entry name" value="ATP-BINDING CASSETTE SUB-FAMILY F MEMBER 1"/>
    <property type="match status" value="1"/>
</dbReference>
<dbReference type="AlphaFoldDB" id="A0A409YHE1"/>
<evidence type="ECO:0000256" key="12">
    <source>
        <dbReference type="ARBA" id="ARBA00050030"/>
    </source>
</evidence>
<evidence type="ECO:0000256" key="15">
    <source>
        <dbReference type="SAM" id="MobiDB-lite"/>
    </source>
</evidence>
<dbReference type="EMBL" id="NHYE01000846">
    <property type="protein sequence ID" value="PPR02418.1"/>
    <property type="molecule type" value="Genomic_DNA"/>
</dbReference>
<evidence type="ECO:0000256" key="10">
    <source>
        <dbReference type="ARBA" id="ARBA00022884"/>
    </source>
</evidence>
<dbReference type="GO" id="GO:0006338">
    <property type="term" value="P:chromatin remodeling"/>
    <property type="evidence" value="ECO:0007669"/>
    <property type="project" value="UniProtKB-ARBA"/>
</dbReference>
<evidence type="ECO:0000256" key="5">
    <source>
        <dbReference type="ARBA" id="ARBA00022737"/>
    </source>
</evidence>
<dbReference type="InterPro" id="IPR047038">
    <property type="entry name" value="eEF3_chromodomain-like_sf"/>
</dbReference>
<dbReference type="SUPFAM" id="SSF52540">
    <property type="entry name" value="P-loop containing nucleoside triphosphate hydrolases"/>
    <property type="match status" value="2"/>
</dbReference>
<feature type="domain" description="ABC transporter" evidence="17">
    <location>
        <begin position="704"/>
        <end position="1016"/>
    </location>
</feature>
<feature type="compositionally biased region" description="Polar residues" evidence="15">
    <location>
        <begin position="1012"/>
        <end position="1029"/>
    </location>
</feature>
<dbReference type="InterPro" id="IPR016197">
    <property type="entry name" value="Chromo-like_dom_sf"/>
</dbReference>
<dbReference type="STRING" id="231916.A0A409YHE1"/>
<dbReference type="InterPro" id="IPR050611">
    <property type="entry name" value="ABCF"/>
</dbReference>
<comment type="caution">
    <text evidence="18">The sequence shown here is derived from an EMBL/GenBank/DDBJ whole genome shotgun (WGS) entry which is preliminary data.</text>
</comment>
<dbReference type="InterPro" id="IPR027417">
    <property type="entry name" value="P-loop_NTPase"/>
</dbReference>
<evidence type="ECO:0000256" key="9">
    <source>
        <dbReference type="ARBA" id="ARBA00022840"/>
    </source>
</evidence>
<comment type="pathway">
    <text evidence="2">Protein biosynthesis; polypeptide chain elongation.</text>
</comment>
<keyword evidence="9" id="KW-0067">ATP-binding</keyword>
<keyword evidence="8" id="KW-0378">Hydrolase</keyword>
<feature type="domain" description="ABC transporter" evidence="17">
    <location>
        <begin position="467"/>
        <end position="678"/>
    </location>
</feature>
<dbReference type="InterPro" id="IPR017871">
    <property type="entry name" value="ABC_transporter-like_CS"/>
</dbReference>
<dbReference type="Gene3D" id="3.40.50.300">
    <property type="entry name" value="P-loop containing nucleotide triphosphate hydrolases"/>
    <property type="match status" value="2"/>
</dbReference>
<accession>A0A409YHE1</accession>
<dbReference type="InterPro" id="IPR000953">
    <property type="entry name" value="Chromo/chromo_shadow_dom"/>
</dbReference>
<keyword evidence="19" id="KW-1185">Reference proteome</keyword>
<keyword evidence="7" id="KW-0251">Elongation factor</keyword>
<proteinExistence type="inferred from homology"/>
<dbReference type="InterPro" id="IPR023780">
    <property type="entry name" value="Chromo_domain"/>
</dbReference>
<dbReference type="PANTHER" id="PTHR19211">
    <property type="entry name" value="ATP-BINDING TRANSPORT PROTEIN-RELATED"/>
    <property type="match status" value="1"/>
</dbReference>
<dbReference type="FunFam" id="1.25.10.10:FF:000076">
    <property type="entry name" value="Elongation factor 3"/>
    <property type="match status" value="1"/>
</dbReference>
<dbReference type="Pfam" id="PF00005">
    <property type="entry name" value="ABC_tran"/>
    <property type="match status" value="2"/>
</dbReference>
<feature type="repeat" description="HEAT" evidence="14">
    <location>
        <begin position="251"/>
        <end position="289"/>
    </location>
</feature>
<evidence type="ECO:0000313" key="18">
    <source>
        <dbReference type="EMBL" id="PPR02418.1"/>
    </source>
</evidence>
<dbReference type="GO" id="GO:0016887">
    <property type="term" value="F:ATP hydrolysis activity"/>
    <property type="evidence" value="ECO:0007669"/>
    <property type="project" value="InterPro"/>
</dbReference>
<dbReference type="Pfam" id="PF24984">
    <property type="entry name" value="HEAT_EF3_GNC1"/>
    <property type="match status" value="1"/>
</dbReference>
<evidence type="ECO:0000256" key="13">
    <source>
        <dbReference type="ARBA" id="ARBA00050045"/>
    </source>
</evidence>
<keyword evidence="6" id="KW-0547">Nucleotide-binding</keyword>
<dbReference type="InParanoid" id="A0A409YHE1"/>
<dbReference type="InterPro" id="IPR021133">
    <property type="entry name" value="HEAT_type_2"/>
</dbReference>
<dbReference type="InterPro" id="IPR003593">
    <property type="entry name" value="AAA+_ATPase"/>
</dbReference>
<keyword evidence="4" id="KW-0963">Cytoplasm</keyword>
<dbReference type="CDD" id="cd18626">
    <property type="entry name" value="CD_eEF3"/>
    <property type="match status" value="1"/>
</dbReference>
<feature type="domain" description="Chromo" evidence="16">
    <location>
        <begin position="833"/>
        <end position="894"/>
    </location>
</feature>
<gene>
    <name evidence="18" type="ORF">CVT26_011386</name>
</gene>
<dbReference type="GO" id="GO:0003746">
    <property type="term" value="F:translation elongation factor activity"/>
    <property type="evidence" value="ECO:0007669"/>
    <property type="project" value="UniProtKB-KW"/>
</dbReference>
<reference evidence="18 19" key="1">
    <citation type="journal article" date="2018" name="Evol. Lett.">
        <title>Horizontal gene cluster transfer increased hallucinogenic mushroom diversity.</title>
        <authorList>
            <person name="Reynolds H.T."/>
            <person name="Vijayakumar V."/>
            <person name="Gluck-Thaler E."/>
            <person name="Korotkin H.B."/>
            <person name="Matheny P.B."/>
            <person name="Slot J.C."/>
        </authorList>
    </citation>
    <scope>NUCLEOTIDE SEQUENCE [LARGE SCALE GENOMIC DNA]</scope>
    <source>
        <strain evidence="18 19">SRW20</strain>
    </source>
</reference>
<keyword evidence="5" id="KW-0677">Repeat</keyword>
<comment type="catalytic activity">
    <reaction evidence="11">
        <text>ATP + H2O = ADP + phosphate + H(+)</text>
        <dbReference type="Rhea" id="RHEA:13065"/>
        <dbReference type="ChEBI" id="CHEBI:15377"/>
        <dbReference type="ChEBI" id="CHEBI:15378"/>
        <dbReference type="ChEBI" id="CHEBI:30616"/>
        <dbReference type="ChEBI" id="CHEBI:43474"/>
        <dbReference type="ChEBI" id="CHEBI:456216"/>
    </reaction>
</comment>
<dbReference type="InterPro" id="IPR003439">
    <property type="entry name" value="ABC_transporter-like_ATP-bd"/>
</dbReference>
<dbReference type="GO" id="GO:0003723">
    <property type="term" value="F:RNA binding"/>
    <property type="evidence" value="ECO:0007669"/>
    <property type="project" value="UniProtKB-KW"/>
</dbReference>
<sequence>MSPIAMPDTTSSPFPPLFEALRTAPTAPDAKAAADKLAREVAKLGPQSLEDFQVLKTIHDFATNKKSGYERESAAIAFQSFALILGAPYAPLLLSSLPVLFDLYMDKGDVVRTAASAATKAILKLFPPQSTRIVFRHLESILENGKWRTKVGVLEAFKPFVTSARDEVAAELGRTLPKVEAAMHDTKQEVSSAAIKCATSLCTTLANPDLTPHIPVLVKCMSNPDSVPACIKALSNTTFVAEVTSPALAVLVPLLLRALNDRSMEVQRRTVVVIDNLVKLVRNPNVAATYLSPLVDGVQKIATGAAFPEVRAFADAALKTLLKSGASSTGPPPAHRDIDKEASEALTTLKMLLPDDLSAGQPSPNAPKNPRYIGLETSLAFQAELVADLVYARNFDDSKVWQRCVGTYMTIWLDDARGSAFAEAVLSHYSAIDKVSSPIPTLSLAYQSVLQAKYAIVQNGNSEEGELLCDTLFSLAYGALLLLSHTKLRLIRGRRYGILGANGSGKSTLMRQLRDGKVENFPPQDQLRCVMVEHSLQGEDASLSVLDFIAADKALADVPRSKIREKLAEVGFDDARQADIVGGLSGGWKMKLELARAMLYNADLLLLDELDRASVQWLEQYLKAQKNVTCLIVSHDSGFLDNVTTDIIHYESKKLVYYPGNLSHFVEKHPEAKSYYTLAATSVKFSFPPPGSLMGVRSNTRAILKLTNCTFTYPGRDKPSLYNVSCALSLSSRVGVVGPNGAGKSTMIKLLTGETVPQEGTVYKHPSLRVGYVSQHATHHIERHLEKTPIQYIQWRFQDGHDRELLEKVTRVLTPEEQAIMDQEWVGRDGSKRKLEMIMGRQKLKKSFQYEVKWRGLDHRFNTWIARDDLINKGFSKIVQQFDDLESSREGAGSRDTSAHLVRKHLEDIGLDGDIAQYNEIAGQKIKLVIAACLWNNPQICILDEPSNFLDREALGGLAVAIKEWSGAVVIISHNHEFVTSLCSEIWNVENGRVTHQGKTSVLEDPLDTKATRGSGTNTPIRSRLQTPVASASATPAASGAEDAGGAPLPVVKKKKLTRNQIKAREERRRLRKLRWLSEGGPKPEDTDSD</sequence>
<dbReference type="PROSITE" id="PS50013">
    <property type="entry name" value="CHROMO_2"/>
    <property type="match status" value="1"/>
</dbReference>
<evidence type="ECO:0000256" key="6">
    <source>
        <dbReference type="ARBA" id="ARBA00022741"/>
    </source>
</evidence>
<dbReference type="GO" id="GO:0005829">
    <property type="term" value="C:cytosol"/>
    <property type="evidence" value="ECO:0007669"/>
    <property type="project" value="UniProtKB-SubCell"/>
</dbReference>
<dbReference type="FunCoup" id="A0A409YHE1">
    <property type="interactions" value="20"/>
</dbReference>
<dbReference type="FunFam" id="3.40.50.300:FF:000193">
    <property type="entry name" value="Probable Elongation factor 3"/>
    <property type="match status" value="1"/>
</dbReference>
<dbReference type="GO" id="GO:0005524">
    <property type="term" value="F:ATP binding"/>
    <property type="evidence" value="ECO:0007669"/>
    <property type="project" value="UniProtKB-KW"/>
</dbReference>
<evidence type="ECO:0000259" key="17">
    <source>
        <dbReference type="PROSITE" id="PS50893"/>
    </source>
</evidence>
<evidence type="ECO:0000256" key="2">
    <source>
        <dbReference type="ARBA" id="ARBA00004815"/>
    </source>
</evidence>
<dbReference type="Pfam" id="PF24987">
    <property type="entry name" value="HEAT_EF3_N"/>
    <property type="match status" value="1"/>
</dbReference>
<feature type="region of interest" description="Disordered" evidence="15">
    <location>
        <begin position="999"/>
        <end position="1090"/>
    </location>
</feature>
<dbReference type="Gene3D" id="1.25.10.10">
    <property type="entry name" value="Leucine-rich Repeat Variant"/>
    <property type="match status" value="1"/>
</dbReference>
<name>A0A409YHE1_9AGAR</name>
<dbReference type="Gene3D" id="2.40.50.990">
    <property type="match status" value="1"/>
</dbReference>
<dbReference type="PROSITE" id="PS50077">
    <property type="entry name" value="HEAT_REPEAT"/>
    <property type="match status" value="1"/>
</dbReference>
<evidence type="ECO:0000256" key="3">
    <source>
        <dbReference type="ARBA" id="ARBA00011054"/>
    </source>
</evidence>
<dbReference type="SUPFAM" id="SSF54160">
    <property type="entry name" value="Chromo domain-like"/>
    <property type="match status" value="1"/>
</dbReference>
<evidence type="ECO:0000256" key="8">
    <source>
        <dbReference type="ARBA" id="ARBA00022801"/>
    </source>
</evidence>
<dbReference type="PROSITE" id="PS00211">
    <property type="entry name" value="ABC_TRANSPORTER_1"/>
    <property type="match status" value="1"/>
</dbReference>
<evidence type="ECO:0000259" key="16">
    <source>
        <dbReference type="PROSITE" id="PS50013"/>
    </source>
</evidence>
<evidence type="ECO:0000313" key="19">
    <source>
        <dbReference type="Proteomes" id="UP000284706"/>
    </source>
</evidence>
<comment type="subcellular location">
    <subcellularLocation>
        <location evidence="1">Cytoplasm</location>
        <location evidence="1">Cytosol</location>
    </subcellularLocation>
</comment>
<protein>
    <recommendedName>
        <fullName evidence="12">Elongation factor 3</fullName>
    </recommendedName>
    <alternativeName>
        <fullName evidence="13">Eukaryotic elongation factor 3</fullName>
    </alternativeName>
</protein>
<evidence type="ECO:0000256" key="7">
    <source>
        <dbReference type="ARBA" id="ARBA00022768"/>
    </source>
</evidence>
<evidence type="ECO:0000256" key="14">
    <source>
        <dbReference type="PROSITE-ProRule" id="PRU00103"/>
    </source>
</evidence>
<dbReference type="SMART" id="SM00298">
    <property type="entry name" value="CHROMO"/>
    <property type="match status" value="1"/>
</dbReference>
<dbReference type="Pfam" id="PF00385">
    <property type="entry name" value="Chromo"/>
    <property type="match status" value="1"/>
</dbReference>
<dbReference type="InterPro" id="IPR011989">
    <property type="entry name" value="ARM-like"/>
</dbReference>
<dbReference type="InterPro" id="IPR015688">
    <property type="entry name" value="eEF3_ABC2_chromodomain-like"/>
</dbReference>
<keyword evidence="10" id="KW-0694">RNA-binding</keyword>
<keyword evidence="7" id="KW-0648">Protein biosynthesis</keyword>
<dbReference type="PROSITE" id="PS50893">
    <property type="entry name" value="ABC_TRANSPORTER_2"/>
    <property type="match status" value="2"/>
</dbReference>
<organism evidence="18 19">
    <name type="scientific">Gymnopilus dilepis</name>
    <dbReference type="NCBI Taxonomy" id="231916"/>
    <lineage>
        <taxon>Eukaryota</taxon>
        <taxon>Fungi</taxon>
        <taxon>Dikarya</taxon>
        <taxon>Basidiomycota</taxon>
        <taxon>Agaricomycotina</taxon>
        <taxon>Agaricomycetes</taxon>
        <taxon>Agaricomycetidae</taxon>
        <taxon>Agaricales</taxon>
        <taxon>Agaricineae</taxon>
        <taxon>Hymenogastraceae</taxon>
        <taxon>Gymnopilus</taxon>
    </lineage>
</organism>
<dbReference type="InterPro" id="IPR016024">
    <property type="entry name" value="ARM-type_fold"/>
</dbReference>
<dbReference type="FunFam" id="2.40.50.990:FF:000002">
    <property type="entry name" value="mRNA export factor elf1"/>
    <property type="match status" value="1"/>
</dbReference>
<evidence type="ECO:0000256" key="1">
    <source>
        <dbReference type="ARBA" id="ARBA00004514"/>
    </source>
</evidence>
<evidence type="ECO:0000256" key="4">
    <source>
        <dbReference type="ARBA" id="ARBA00022490"/>
    </source>
</evidence>
<dbReference type="SMART" id="SM00382">
    <property type="entry name" value="AAA"/>
    <property type="match status" value="2"/>
</dbReference>
<dbReference type="Proteomes" id="UP000284706">
    <property type="component" value="Unassembled WGS sequence"/>
</dbReference>
<comment type="similarity">
    <text evidence="3">Belongs to the ABC transporter superfamily. ABCF family. EF3 subfamily.</text>
</comment>
<dbReference type="OrthoDB" id="2110130at2759"/>
<dbReference type="SUPFAM" id="SSF48371">
    <property type="entry name" value="ARM repeat"/>
    <property type="match status" value="1"/>
</dbReference>
<evidence type="ECO:0000256" key="11">
    <source>
        <dbReference type="ARBA" id="ARBA00049360"/>
    </source>
</evidence>